<keyword evidence="5" id="KW-0472">Membrane</keyword>
<comment type="caution">
    <text evidence="7">The sequence shown here is derived from an EMBL/GenBank/DDBJ whole genome shotgun (WGS) entry which is preliminary data.</text>
</comment>
<dbReference type="PANTHER" id="PTHR30427">
    <property type="entry name" value="TRANSCRIPTIONAL ACTIVATOR PROTEIN LYSR"/>
    <property type="match status" value="1"/>
</dbReference>
<keyword evidence="3" id="KW-0238">DNA-binding</keyword>
<dbReference type="SUPFAM" id="SSF46785">
    <property type="entry name" value="Winged helix' DNA-binding domain"/>
    <property type="match status" value="1"/>
</dbReference>
<keyword evidence="5" id="KW-0812">Transmembrane</keyword>
<evidence type="ECO:0000256" key="3">
    <source>
        <dbReference type="ARBA" id="ARBA00023125"/>
    </source>
</evidence>
<evidence type="ECO:0000256" key="5">
    <source>
        <dbReference type="SAM" id="Phobius"/>
    </source>
</evidence>
<feature type="domain" description="HTH lysR-type" evidence="6">
    <location>
        <begin position="76"/>
        <end position="133"/>
    </location>
</feature>
<keyword evidence="5" id="KW-1133">Transmembrane helix</keyword>
<dbReference type="GO" id="GO:0003700">
    <property type="term" value="F:DNA-binding transcription factor activity"/>
    <property type="evidence" value="ECO:0007669"/>
    <property type="project" value="InterPro"/>
</dbReference>
<dbReference type="RefSeq" id="WP_128233711.1">
    <property type="nucleotide sequence ID" value="NZ_SAUY01000034.1"/>
</dbReference>
<dbReference type="Gene3D" id="1.10.10.10">
    <property type="entry name" value="Winged helix-like DNA-binding domain superfamily/Winged helix DNA-binding domain"/>
    <property type="match status" value="1"/>
</dbReference>
<dbReference type="InterPro" id="IPR005119">
    <property type="entry name" value="LysR_subst-bd"/>
</dbReference>
<proteinExistence type="inferred from homology"/>
<keyword evidence="2" id="KW-0805">Transcription regulation</keyword>
<comment type="similarity">
    <text evidence="1">Belongs to the LysR transcriptional regulatory family.</text>
</comment>
<keyword evidence="4" id="KW-0804">Transcription</keyword>
<dbReference type="InterPro" id="IPR000847">
    <property type="entry name" value="LysR_HTH_N"/>
</dbReference>
<dbReference type="GO" id="GO:0010628">
    <property type="term" value="P:positive regulation of gene expression"/>
    <property type="evidence" value="ECO:0007669"/>
    <property type="project" value="TreeGrafter"/>
</dbReference>
<accession>A0A443K352</accession>
<dbReference type="Proteomes" id="UP000284451">
    <property type="component" value="Unassembled WGS sequence"/>
</dbReference>
<dbReference type="Pfam" id="PF03466">
    <property type="entry name" value="LysR_substrate"/>
    <property type="match status" value="1"/>
</dbReference>
<dbReference type="Gene3D" id="3.40.190.290">
    <property type="match status" value="1"/>
</dbReference>
<protein>
    <submittedName>
        <fullName evidence="7">LysR family transcriptional regulator</fullName>
    </submittedName>
</protein>
<evidence type="ECO:0000256" key="1">
    <source>
        <dbReference type="ARBA" id="ARBA00009437"/>
    </source>
</evidence>
<name>A0A443K352_9RHOB</name>
<dbReference type="InterPro" id="IPR036390">
    <property type="entry name" value="WH_DNA-bd_sf"/>
</dbReference>
<organism evidence="7 8">
    <name type="scientific">Paenirhodobacter populi</name>
    <dbReference type="NCBI Taxonomy" id="2306993"/>
    <lineage>
        <taxon>Bacteria</taxon>
        <taxon>Pseudomonadati</taxon>
        <taxon>Pseudomonadota</taxon>
        <taxon>Alphaproteobacteria</taxon>
        <taxon>Rhodobacterales</taxon>
        <taxon>Rhodobacter group</taxon>
        <taxon>Paenirhodobacter</taxon>
    </lineage>
</organism>
<gene>
    <name evidence="7" type="ORF">D2T29_19000</name>
</gene>
<dbReference type="PROSITE" id="PS50931">
    <property type="entry name" value="HTH_LYSR"/>
    <property type="match status" value="1"/>
</dbReference>
<dbReference type="PANTHER" id="PTHR30427:SF1">
    <property type="entry name" value="TRANSCRIPTIONAL ACTIVATOR PROTEIN LYSR"/>
    <property type="match status" value="1"/>
</dbReference>
<sequence>MKLSTRIPAKRSILTVPVIPARANRLRVSRTIGASAHPINIRINYIIVTYDFYGLYILLILIIKMEPDSSFALRIMNLQQLVVLRAVVRTRSTVAAAQTLGMSQPAVSNAIKNMESSLGFALFERSQRRMNPTQEALILLNEAEPLFRMQEVINQTAIHLRHGKKGRLRIVATSELSESLLPSVISRFWTDHRGVEISLETQRLDAIMEEVESGVVDIGLAMEPHQRSTLDFEPLAQIGMVLAYHNSNPIGRKVVVTPRDLEDEVLINARTSSRMGSLIEAAFNKTGARFEPAMDVRFMNVAGHLVEEGLGVTIMDALTASSSRFRALQTALLEPRIDVTLSAILQRSKSNHIMIRSFLQHTQAELRKRGFMLPDETRASPSR</sequence>
<dbReference type="AlphaFoldDB" id="A0A443K352"/>
<reference evidence="7 8" key="1">
    <citation type="submission" date="2019-01" db="EMBL/GenBank/DDBJ databases">
        <title>Sinorhodobacter populi sp. nov. isolated from the symptomatic bark tissue of Populus euramericana canker.</title>
        <authorList>
            <person name="Xu G."/>
        </authorList>
    </citation>
    <scope>NUCLEOTIDE SEQUENCE [LARGE SCALE GENOMIC DNA]</scope>
    <source>
        <strain evidence="7 8">07D10-4-3</strain>
    </source>
</reference>
<evidence type="ECO:0000256" key="4">
    <source>
        <dbReference type="ARBA" id="ARBA00023163"/>
    </source>
</evidence>
<dbReference type="PRINTS" id="PR00039">
    <property type="entry name" value="HTHLYSR"/>
</dbReference>
<dbReference type="EMBL" id="SAUY01000034">
    <property type="protein sequence ID" value="RWR27175.1"/>
    <property type="molecule type" value="Genomic_DNA"/>
</dbReference>
<dbReference type="SUPFAM" id="SSF53850">
    <property type="entry name" value="Periplasmic binding protein-like II"/>
    <property type="match status" value="1"/>
</dbReference>
<dbReference type="Pfam" id="PF00126">
    <property type="entry name" value="HTH_1"/>
    <property type="match status" value="1"/>
</dbReference>
<feature type="transmembrane region" description="Helical" evidence="5">
    <location>
        <begin position="39"/>
        <end position="63"/>
    </location>
</feature>
<reference evidence="7 8" key="2">
    <citation type="submission" date="2019-01" db="EMBL/GenBank/DDBJ databases">
        <authorList>
            <person name="Li Y."/>
        </authorList>
    </citation>
    <scope>NUCLEOTIDE SEQUENCE [LARGE SCALE GENOMIC DNA]</scope>
    <source>
        <strain evidence="7 8">07D10-4-3</strain>
    </source>
</reference>
<evidence type="ECO:0000313" key="7">
    <source>
        <dbReference type="EMBL" id="RWR27175.1"/>
    </source>
</evidence>
<dbReference type="InterPro" id="IPR036388">
    <property type="entry name" value="WH-like_DNA-bd_sf"/>
</dbReference>
<evidence type="ECO:0000256" key="2">
    <source>
        <dbReference type="ARBA" id="ARBA00023015"/>
    </source>
</evidence>
<dbReference type="GO" id="GO:0043565">
    <property type="term" value="F:sequence-specific DNA binding"/>
    <property type="evidence" value="ECO:0007669"/>
    <property type="project" value="TreeGrafter"/>
</dbReference>
<evidence type="ECO:0000313" key="8">
    <source>
        <dbReference type="Proteomes" id="UP000284451"/>
    </source>
</evidence>
<evidence type="ECO:0000259" key="6">
    <source>
        <dbReference type="PROSITE" id="PS50931"/>
    </source>
</evidence>